<evidence type="ECO:0000313" key="5">
    <source>
        <dbReference type="Proteomes" id="UP000824070"/>
    </source>
</evidence>
<gene>
    <name evidence="4" type="ORF">IAC52_02255</name>
</gene>
<dbReference type="EMBL" id="DVMV01000015">
    <property type="protein sequence ID" value="HIU45100.1"/>
    <property type="molecule type" value="Genomic_DNA"/>
</dbReference>
<dbReference type="GO" id="GO:0043456">
    <property type="term" value="P:regulation of pentose-phosphate shunt"/>
    <property type="evidence" value="ECO:0007669"/>
    <property type="project" value="TreeGrafter"/>
</dbReference>
<feature type="binding site" evidence="3">
    <location>
        <begin position="7"/>
        <end position="14"/>
    </location>
    <ligand>
        <name>substrate</name>
    </ligand>
</feature>
<dbReference type="Pfam" id="PF00300">
    <property type="entry name" value="His_Phos_1"/>
    <property type="match status" value="1"/>
</dbReference>
<dbReference type="Proteomes" id="UP000824070">
    <property type="component" value="Unassembled WGS sequence"/>
</dbReference>
<dbReference type="GO" id="GO:0045820">
    <property type="term" value="P:negative regulation of glycolytic process"/>
    <property type="evidence" value="ECO:0007669"/>
    <property type="project" value="TreeGrafter"/>
</dbReference>
<sequence>MAVYYVRHGQTDYNKAYLIQGSIDAELNQEGMEQAAELREKMKGIHLDLAFVSPLKRAKETAQIILEGRDIPLIETECLREEHYGSFEGKSRHGEDYFAQRSSFAKRYPGGGESYLDVAARVFPFLNMLKEKYPGKDVLLVAHGGISRIVNAYFEDDMGNDEFINYLLDNCEVKRYEFK</sequence>
<dbReference type="InterPro" id="IPR013078">
    <property type="entry name" value="His_Pase_superF_clade-1"/>
</dbReference>
<dbReference type="InterPro" id="IPR029033">
    <property type="entry name" value="His_PPase_superfam"/>
</dbReference>
<comment type="caution">
    <text evidence="4">The sequence shown here is derived from an EMBL/GenBank/DDBJ whole genome shotgun (WGS) entry which is preliminary data.</text>
</comment>
<dbReference type="GO" id="GO:0005829">
    <property type="term" value="C:cytosol"/>
    <property type="evidence" value="ECO:0007669"/>
    <property type="project" value="TreeGrafter"/>
</dbReference>
<dbReference type="SUPFAM" id="SSF53254">
    <property type="entry name" value="Phosphoglycerate mutase-like"/>
    <property type="match status" value="1"/>
</dbReference>
<evidence type="ECO:0000256" key="3">
    <source>
        <dbReference type="PIRSR" id="PIRSR613078-2"/>
    </source>
</evidence>
<dbReference type="CDD" id="cd07067">
    <property type="entry name" value="HP_PGM_like"/>
    <property type="match status" value="1"/>
</dbReference>
<keyword evidence="1" id="KW-0378">Hydrolase</keyword>
<dbReference type="PANTHER" id="PTHR46517:SF1">
    <property type="entry name" value="FRUCTOSE-2,6-BISPHOSPHATASE TIGAR"/>
    <property type="match status" value="1"/>
</dbReference>
<reference evidence="4" key="2">
    <citation type="journal article" date="2021" name="PeerJ">
        <title>Extensive microbial diversity within the chicken gut microbiome revealed by metagenomics and culture.</title>
        <authorList>
            <person name="Gilroy R."/>
            <person name="Ravi A."/>
            <person name="Getino M."/>
            <person name="Pursley I."/>
            <person name="Horton D.L."/>
            <person name="Alikhan N.F."/>
            <person name="Baker D."/>
            <person name="Gharbi K."/>
            <person name="Hall N."/>
            <person name="Watson M."/>
            <person name="Adriaenssens E.M."/>
            <person name="Foster-Nyarko E."/>
            <person name="Jarju S."/>
            <person name="Secka A."/>
            <person name="Antonio M."/>
            <person name="Oren A."/>
            <person name="Chaudhuri R.R."/>
            <person name="La Ragione R."/>
            <person name="Hildebrand F."/>
            <person name="Pallen M.J."/>
        </authorList>
    </citation>
    <scope>NUCLEOTIDE SEQUENCE</scope>
    <source>
        <strain evidence="4">ChiGjej1B1-22543</strain>
    </source>
</reference>
<organism evidence="4 5">
    <name type="scientific">Candidatus Alloenteromonas pullicola</name>
    <dbReference type="NCBI Taxonomy" id="2840784"/>
    <lineage>
        <taxon>Bacteria</taxon>
        <taxon>Bacillati</taxon>
        <taxon>Bacillota</taxon>
        <taxon>Bacillota incertae sedis</taxon>
        <taxon>Candidatus Alloenteromonas</taxon>
    </lineage>
</organism>
<accession>A0A9D1LNF2</accession>
<evidence type="ECO:0000313" key="4">
    <source>
        <dbReference type="EMBL" id="HIU45100.1"/>
    </source>
</evidence>
<dbReference type="InterPro" id="IPR051695">
    <property type="entry name" value="Phosphoglycerate_Mutase"/>
</dbReference>
<dbReference type="GO" id="GO:0004331">
    <property type="term" value="F:fructose-2,6-bisphosphate 2-phosphatase activity"/>
    <property type="evidence" value="ECO:0007669"/>
    <property type="project" value="TreeGrafter"/>
</dbReference>
<feature type="active site" description="Proton donor/acceptor" evidence="2">
    <location>
        <position position="81"/>
    </location>
</feature>
<evidence type="ECO:0000256" key="2">
    <source>
        <dbReference type="PIRSR" id="PIRSR613078-1"/>
    </source>
</evidence>
<feature type="binding site" evidence="3">
    <location>
        <position position="57"/>
    </location>
    <ligand>
        <name>substrate</name>
    </ligand>
</feature>
<name>A0A9D1LNF2_9FIRM</name>
<protein>
    <submittedName>
        <fullName evidence="4">Histidine phosphatase family protein</fullName>
    </submittedName>
</protein>
<evidence type="ECO:0000256" key="1">
    <source>
        <dbReference type="ARBA" id="ARBA00022801"/>
    </source>
</evidence>
<reference evidence="4" key="1">
    <citation type="submission" date="2020-10" db="EMBL/GenBank/DDBJ databases">
        <authorList>
            <person name="Gilroy R."/>
        </authorList>
    </citation>
    <scope>NUCLEOTIDE SEQUENCE</scope>
    <source>
        <strain evidence="4">ChiGjej1B1-22543</strain>
    </source>
</reference>
<dbReference type="PIRSF" id="PIRSF000709">
    <property type="entry name" value="6PFK_2-Ptase"/>
    <property type="match status" value="1"/>
</dbReference>
<proteinExistence type="predicted"/>
<dbReference type="AlphaFoldDB" id="A0A9D1LNF2"/>
<feature type="active site" description="Tele-phosphohistidine intermediate" evidence="2">
    <location>
        <position position="8"/>
    </location>
</feature>
<dbReference type="Gene3D" id="3.40.50.1240">
    <property type="entry name" value="Phosphoglycerate mutase-like"/>
    <property type="match status" value="1"/>
</dbReference>
<dbReference type="PANTHER" id="PTHR46517">
    <property type="entry name" value="FRUCTOSE-2,6-BISPHOSPHATASE TIGAR"/>
    <property type="match status" value="1"/>
</dbReference>
<feature type="binding site" evidence="3">
    <location>
        <begin position="81"/>
        <end position="84"/>
    </location>
    <ligand>
        <name>substrate</name>
    </ligand>
</feature>
<dbReference type="SMART" id="SM00855">
    <property type="entry name" value="PGAM"/>
    <property type="match status" value="1"/>
</dbReference>